<dbReference type="RefSeq" id="WP_328953117.1">
    <property type="nucleotide sequence ID" value="NZ_CP108110.1"/>
</dbReference>
<organism evidence="1 2">
    <name type="scientific">Kitasatospora purpeofusca</name>
    <dbReference type="NCBI Taxonomy" id="67352"/>
    <lineage>
        <taxon>Bacteria</taxon>
        <taxon>Bacillati</taxon>
        <taxon>Actinomycetota</taxon>
        <taxon>Actinomycetes</taxon>
        <taxon>Kitasatosporales</taxon>
        <taxon>Streptomycetaceae</taxon>
        <taxon>Kitasatospora</taxon>
    </lineage>
</organism>
<reference evidence="1" key="1">
    <citation type="submission" date="2022-10" db="EMBL/GenBank/DDBJ databases">
        <title>The complete genomes of actinobacterial strains from the NBC collection.</title>
        <authorList>
            <person name="Joergensen T.S."/>
            <person name="Alvarez Arevalo M."/>
            <person name="Sterndorff E.B."/>
            <person name="Faurdal D."/>
            <person name="Vuksanovic O."/>
            <person name="Mourched A.-S."/>
            <person name="Charusanti P."/>
            <person name="Shaw S."/>
            <person name="Blin K."/>
            <person name="Weber T."/>
        </authorList>
    </citation>
    <scope>NUCLEOTIDE SEQUENCE</scope>
    <source>
        <strain evidence="1">NBC_00222</strain>
    </source>
</reference>
<protein>
    <submittedName>
        <fullName evidence="1">DUF4259 domain-containing protein</fullName>
    </submittedName>
</protein>
<sequence>MGTWDIGHFDNDTAADFCGGLDEAAAVEREGVVRRALTLAADTGAEDYLDFDEAAEAVAAAALVASQCPDGAPVTSAYGPDEPLPTFPADLRPLAVAALDRVVAEESELAELWDEGGDGPAWRRAVQELRDVLAPALGPAPEALFELP</sequence>
<evidence type="ECO:0000313" key="1">
    <source>
        <dbReference type="EMBL" id="WUQ82048.1"/>
    </source>
</evidence>
<dbReference type="InterPro" id="IPR025355">
    <property type="entry name" value="DUF4259"/>
</dbReference>
<accession>A0ABZ1TSW5</accession>
<evidence type="ECO:0000313" key="2">
    <source>
        <dbReference type="Proteomes" id="UP001432222"/>
    </source>
</evidence>
<gene>
    <name evidence="1" type="ORF">OHA16_03080</name>
</gene>
<name>A0ABZ1TSW5_9ACTN</name>
<keyword evidence="2" id="KW-1185">Reference proteome</keyword>
<dbReference type="Pfam" id="PF14078">
    <property type="entry name" value="DUF4259"/>
    <property type="match status" value="1"/>
</dbReference>
<dbReference type="EMBL" id="CP108110">
    <property type="protein sequence ID" value="WUQ82048.1"/>
    <property type="molecule type" value="Genomic_DNA"/>
</dbReference>
<dbReference type="Proteomes" id="UP001432222">
    <property type="component" value="Chromosome"/>
</dbReference>
<proteinExistence type="predicted"/>